<dbReference type="RefSeq" id="WP_367775506.1">
    <property type="nucleotide sequence ID" value="NZ_JBFNXR010000054.1"/>
</dbReference>
<evidence type="ECO:0000256" key="6">
    <source>
        <dbReference type="SAM" id="Phobius"/>
    </source>
</evidence>
<feature type="transmembrane region" description="Helical" evidence="6">
    <location>
        <begin position="355"/>
        <end position="373"/>
    </location>
</feature>
<comment type="caution">
    <text evidence="7">The sequence shown here is derived from an EMBL/GenBank/DDBJ whole genome shotgun (WGS) entry which is preliminary data.</text>
</comment>
<dbReference type="PANTHER" id="PTHR30250:SF31">
    <property type="entry name" value="INNER MEMBRANE PROTEIN YGHQ"/>
    <property type="match status" value="1"/>
</dbReference>
<keyword evidence="5 6" id="KW-0472">Membrane</keyword>
<protein>
    <submittedName>
        <fullName evidence="7">Lipopolysaccharide biosynthesis protein</fullName>
    </submittedName>
</protein>
<feature type="transmembrane region" description="Helical" evidence="6">
    <location>
        <begin position="261"/>
        <end position="279"/>
    </location>
</feature>
<sequence>MAANAAMALRHPGKAERVRLIAIGHLLSGNFLSAALMLVSIAIAARVLGPERYGIMVMVLSFSRLVERVLRFESWQALIRFAAQEEQESDSKRQSRLYAYGLLLDIGAAALAALASIGLALIGQALFGIEPLHVELVAIYAVALLLNLGGVPTAALRLAGQFRLLAYAQLVANVLRIGLAALCAGIGAGLIGFITAWTVAQAAGSLIIFALGMRALKGSGIPSPFKARLGGLHRQFPGFLSFACSTNLSLTLRVITTEADSLFVGTVAGAPAAAIYHLAKRFAKVAMQVAAQVQAVIYPDVARMWARGNVVGFRRATYNAQVALALVGILMLVGAAVIGPFVLRAGPGESYMSTYPLLLAQLVSVILTLYAAPSRSALLAMNDSWHVLKVSLFGTALFTVIAVTTVPRLGAIGANLAHVALGAFIAVGLGSRLFTRLRKHQQTAAPTES</sequence>
<evidence type="ECO:0000256" key="1">
    <source>
        <dbReference type="ARBA" id="ARBA00004651"/>
    </source>
</evidence>
<evidence type="ECO:0000313" key="7">
    <source>
        <dbReference type="EMBL" id="MEW9857028.1"/>
    </source>
</evidence>
<keyword evidence="8" id="KW-1185">Reference proteome</keyword>
<name>A0ABV3RG08_9SPHN</name>
<keyword evidence="4 6" id="KW-1133">Transmembrane helix</keyword>
<dbReference type="Proteomes" id="UP001556118">
    <property type="component" value="Unassembled WGS sequence"/>
</dbReference>
<feature type="transmembrane region" description="Helical" evidence="6">
    <location>
        <begin position="170"/>
        <end position="191"/>
    </location>
</feature>
<feature type="transmembrane region" description="Helical" evidence="6">
    <location>
        <begin position="137"/>
        <end position="158"/>
    </location>
</feature>
<dbReference type="PANTHER" id="PTHR30250">
    <property type="entry name" value="PST FAMILY PREDICTED COLANIC ACID TRANSPORTER"/>
    <property type="match status" value="1"/>
</dbReference>
<evidence type="ECO:0000256" key="2">
    <source>
        <dbReference type="ARBA" id="ARBA00022475"/>
    </source>
</evidence>
<evidence type="ECO:0000256" key="4">
    <source>
        <dbReference type="ARBA" id="ARBA00022989"/>
    </source>
</evidence>
<proteinExistence type="predicted"/>
<dbReference type="EMBL" id="JBFNXR010000054">
    <property type="protein sequence ID" value="MEW9857028.1"/>
    <property type="molecule type" value="Genomic_DNA"/>
</dbReference>
<keyword evidence="3 6" id="KW-0812">Transmembrane</keyword>
<reference evidence="7 8" key="1">
    <citation type="submission" date="2024-06" db="EMBL/GenBank/DDBJ databases">
        <title>Novosphingobium rhizovicinus M1R2S20.</title>
        <authorList>
            <person name="Sun J.-Q."/>
        </authorList>
    </citation>
    <scope>NUCLEOTIDE SEQUENCE [LARGE SCALE GENOMIC DNA]</scope>
    <source>
        <strain evidence="7 8">M1R2S20</strain>
    </source>
</reference>
<feature type="transmembrane region" description="Helical" evidence="6">
    <location>
        <begin position="322"/>
        <end position="343"/>
    </location>
</feature>
<keyword evidence="2" id="KW-1003">Cell membrane</keyword>
<evidence type="ECO:0000256" key="5">
    <source>
        <dbReference type="ARBA" id="ARBA00023136"/>
    </source>
</evidence>
<feature type="transmembrane region" description="Helical" evidence="6">
    <location>
        <begin position="53"/>
        <end position="70"/>
    </location>
</feature>
<evidence type="ECO:0000313" key="8">
    <source>
        <dbReference type="Proteomes" id="UP001556118"/>
    </source>
</evidence>
<dbReference type="Pfam" id="PF13440">
    <property type="entry name" value="Polysacc_synt_3"/>
    <property type="match status" value="1"/>
</dbReference>
<feature type="transmembrane region" description="Helical" evidence="6">
    <location>
        <begin position="97"/>
        <end position="125"/>
    </location>
</feature>
<feature type="transmembrane region" description="Helical" evidence="6">
    <location>
        <begin position="385"/>
        <end position="406"/>
    </location>
</feature>
<gene>
    <name evidence="7" type="ORF">ABUH87_18035</name>
</gene>
<evidence type="ECO:0000256" key="3">
    <source>
        <dbReference type="ARBA" id="ARBA00022692"/>
    </source>
</evidence>
<organism evidence="7 8">
    <name type="scientific">Novosphingobium rhizovicinum</name>
    <dbReference type="NCBI Taxonomy" id="3228928"/>
    <lineage>
        <taxon>Bacteria</taxon>
        <taxon>Pseudomonadati</taxon>
        <taxon>Pseudomonadota</taxon>
        <taxon>Alphaproteobacteria</taxon>
        <taxon>Sphingomonadales</taxon>
        <taxon>Sphingomonadaceae</taxon>
        <taxon>Novosphingobium</taxon>
    </lineage>
</organism>
<comment type="subcellular location">
    <subcellularLocation>
        <location evidence="1">Cell membrane</location>
        <topology evidence="1">Multi-pass membrane protein</topology>
    </subcellularLocation>
</comment>
<feature type="transmembrane region" description="Helical" evidence="6">
    <location>
        <begin position="412"/>
        <end position="434"/>
    </location>
</feature>
<accession>A0ABV3RG08</accession>
<feature type="transmembrane region" description="Helical" evidence="6">
    <location>
        <begin position="20"/>
        <end position="47"/>
    </location>
</feature>
<dbReference type="InterPro" id="IPR050833">
    <property type="entry name" value="Poly_Biosynth_Transport"/>
</dbReference>